<dbReference type="SUPFAM" id="SSF53098">
    <property type="entry name" value="Ribonuclease H-like"/>
    <property type="match status" value="1"/>
</dbReference>
<organism evidence="8 9">
    <name type="scientific">Diversispora epigaea</name>
    <dbReference type="NCBI Taxonomy" id="1348612"/>
    <lineage>
        <taxon>Eukaryota</taxon>
        <taxon>Fungi</taxon>
        <taxon>Fungi incertae sedis</taxon>
        <taxon>Mucoromycota</taxon>
        <taxon>Glomeromycotina</taxon>
        <taxon>Glomeromycetes</taxon>
        <taxon>Diversisporales</taxon>
        <taxon>Diversisporaceae</taxon>
        <taxon>Diversispora</taxon>
    </lineage>
</organism>
<feature type="domain" description="HAT C-terminal dimerisation" evidence="7">
    <location>
        <begin position="768"/>
        <end position="816"/>
    </location>
</feature>
<dbReference type="GO" id="GO:0005634">
    <property type="term" value="C:nucleus"/>
    <property type="evidence" value="ECO:0007669"/>
    <property type="project" value="UniProtKB-SubCell"/>
</dbReference>
<dbReference type="OrthoDB" id="2426136at2759"/>
<accession>A0A397JR45</accession>
<keyword evidence="5" id="KW-0539">Nucleus</keyword>
<keyword evidence="3" id="KW-0863">Zinc-finger</keyword>
<dbReference type="PANTHER" id="PTHR46481">
    <property type="entry name" value="ZINC FINGER BED DOMAIN-CONTAINING PROTEIN 4"/>
    <property type="match status" value="1"/>
</dbReference>
<evidence type="ECO:0000256" key="2">
    <source>
        <dbReference type="ARBA" id="ARBA00022723"/>
    </source>
</evidence>
<dbReference type="GO" id="GO:0008270">
    <property type="term" value="F:zinc ion binding"/>
    <property type="evidence" value="ECO:0007669"/>
    <property type="project" value="UniProtKB-KW"/>
</dbReference>
<proteinExistence type="predicted"/>
<dbReference type="Proteomes" id="UP000266861">
    <property type="component" value="Unassembled WGS sequence"/>
</dbReference>
<evidence type="ECO:0000256" key="1">
    <source>
        <dbReference type="ARBA" id="ARBA00004123"/>
    </source>
</evidence>
<dbReference type="InterPro" id="IPR012337">
    <property type="entry name" value="RNaseH-like_sf"/>
</dbReference>
<dbReference type="Pfam" id="PF05699">
    <property type="entry name" value="Dimer_Tnp_hAT"/>
    <property type="match status" value="1"/>
</dbReference>
<dbReference type="InterPro" id="IPR008906">
    <property type="entry name" value="HATC_C_dom"/>
</dbReference>
<feature type="compositionally biased region" description="Acidic residues" evidence="6">
    <location>
        <begin position="662"/>
        <end position="679"/>
    </location>
</feature>
<reference evidence="8 9" key="1">
    <citation type="submission" date="2018-08" db="EMBL/GenBank/DDBJ databases">
        <title>Genome and evolution of the arbuscular mycorrhizal fungus Diversispora epigaea (formerly Glomus versiforme) and its bacterial endosymbionts.</title>
        <authorList>
            <person name="Sun X."/>
            <person name="Fei Z."/>
            <person name="Harrison M."/>
        </authorList>
    </citation>
    <scope>NUCLEOTIDE SEQUENCE [LARGE SCALE GENOMIC DNA]</scope>
    <source>
        <strain evidence="8 9">IT104</strain>
    </source>
</reference>
<evidence type="ECO:0000256" key="5">
    <source>
        <dbReference type="ARBA" id="ARBA00023242"/>
    </source>
</evidence>
<dbReference type="EMBL" id="PQFF01000035">
    <property type="protein sequence ID" value="RHZ87383.1"/>
    <property type="molecule type" value="Genomic_DNA"/>
</dbReference>
<keyword evidence="2" id="KW-0479">Metal-binding</keyword>
<dbReference type="AlphaFoldDB" id="A0A397JR45"/>
<dbReference type="InterPro" id="IPR052035">
    <property type="entry name" value="ZnF_BED_domain_contain"/>
</dbReference>
<evidence type="ECO:0000256" key="6">
    <source>
        <dbReference type="SAM" id="MobiDB-lite"/>
    </source>
</evidence>
<keyword evidence="9" id="KW-1185">Reference proteome</keyword>
<comment type="subcellular location">
    <subcellularLocation>
        <location evidence="1">Nucleus</location>
    </subcellularLocation>
</comment>
<keyword evidence="4" id="KW-0862">Zinc</keyword>
<evidence type="ECO:0000259" key="7">
    <source>
        <dbReference type="Pfam" id="PF05699"/>
    </source>
</evidence>
<evidence type="ECO:0000313" key="9">
    <source>
        <dbReference type="Proteomes" id="UP000266861"/>
    </source>
</evidence>
<protein>
    <recommendedName>
        <fullName evidence="7">HAT C-terminal dimerisation domain-containing protein</fullName>
    </recommendedName>
</protein>
<evidence type="ECO:0000256" key="3">
    <source>
        <dbReference type="ARBA" id="ARBA00022771"/>
    </source>
</evidence>
<feature type="region of interest" description="Disordered" evidence="6">
    <location>
        <begin position="653"/>
        <end position="683"/>
    </location>
</feature>
<gene>
    <name evidence="8" type="ORF">Glove_37g47</name>
</gene>
<dbReference type="GO" id="GO:0046983">
    <property type="term" value="F:protein dimerization activity"/>
    <property type="evidence" value="ECO:0007669"/>
    <property type="project" value="InterPro"/>
</dbReference>
<evidence type="ECO:0000313" key="8">
    <source>
        <dbReference type="EMBL" id="RHZ87383.1"/>
    </source>
</evidence>
<sequence length="816" mass="95181">MDENNFTELTEFNNFLCESDNDNEISRDMSFDDTSFDEIEDNLTTKKKDNNISFNEIEDNSTKRKNKDTQIINKLKKVKVNFNPNINKETECSKKYKHDGGTGNMSYHLRNTHNINETNQKGTLEQCYIDSMLKKVIPHKTAKQMSLRRITSEWLVTDSLPFNIVHGKRYRKIISKFDPAFTIPYNKSIKVEVGLVYERGLKLLKNLIEDTCETASITTDLWTLTSQMEVRDVILCTERMEYPHTVKRIKSFLEMKTKEFGLEDNGSNMKKTADLWKINRLPCSAYTLQLTVIGALNTGRMNKNRNPIDGENMHKSDILFRIKKLEKFFNSPKQSERLIQTQKELALRNKTNIYPHTVKRIKSFLEMKTKEFGLEDNGSNMKKTADLWKINRLPCSAYTLQLTVIGALNTGRMNKNRNPIDGENMHKSDILFRIKKLEKFFNSPKQSERLIQTQKELALRNKTNIVPIDICENLEEIINLENNENEDYVIKDDFRILRTIGDSKTRWNSNYKSWKRLLELKEAIKWLSITLDLLNDTDAKGDAKKLKKCILTEFEWELLHQFVELLKPFDQLTTYFNDLLNDTDAKGDAKKLKKCILTEFEWELLHQFVELLKPFDQLTTYFNVVYSSIEVLKFEYANGSQLETDELNEIWNSNEDNRDINDNIDSDNENSEADNDENDNFITQKEPANSVNSIISRLRGIIYDSLWHYWNDADKIGLVASLLDPLQINQPNSLDLQSSSSSSTTPKFMKKIFSKSQTNTMQINHEIEIENYLNLPILPEDTNVYTWWNSNKNTFPILFQLARKYLSIPATSVPSE</sequence>
<dbReference type="PANTHER" id="PTHR46481:SF10">
    <property type="entry name" value="ZINC FINGER BED DOMAIN-CONTAINING PROTEIN 39"/>
    <property type="match status" value="1"/>
</dbReference>
<comment type="caution">
    <text evidence="8">The sequence shown here is derived from an EMBL/GenBank/DDBJ whole genome shotgun (WGS) entry which is preliminary data.</text>
</comment>
<name>A0A397JR45_9GLOM</name>
<evidence type="ECO:0000256" key="4">
    <source>
        <dbReference type="ARBA" id="ARBA00022833"/>
    </source>
</evidence>